<reference evidence="1" key="1">
    <citation type="submission" date="2022-11" db="EMBL/GenBank/DDBJ databases">
        <title>Lysinibacillus irui.</title>
        <authorList>
            <person name="Akintayo S.O."/>
        </authorList>
    </citation>
    <scope>NUCLEOTIDE SEQUENCE</scope>
    <source>
        <strain evidence="1">IRB4-01</strain>
    </source>
</reference>
<name>A0AAJ5RVP6_9BACI</name>
<organism evidence="1 2">
    <name type="scientific">Lysinibacillus irui</name>
    <dbReference type="NCBI Taxonomy" id="2998077"/>
    <lineage>
        <taxon>Bacteria</taxon>
        <taxon>Bacillati</taxon>
        <taxon>Bacillota</taxon>
        <taxon>Bacilli</taxon>
        <taxon>Bacillales</taxon>
        <taxon>Bacillaceae</taxon>
        <taxon>Lysinibacillus</taxon>
    </lineage>
</organism>
<protein>
    <submittedName>
        <fullName evidence="1">Immunity 22 family protein</fullName>
    </submittedName>
</protein>
<proteinExistence type="predicted"/>
<evidence type="ECO:0000313" key="2">
    <source>
        <dbReference type="Proteomes" id="UP001219585"/>
    </source>
</evidence>
<evidence type="ECO:0000313" key="1">
    <source>
        <dbReference type="EMBL" id="WDV08765.1"/>
    </source>
</evidence>
<dbReference type="AlphaFoldDB" id="A0AAJ5RVP6"/>
<gene>
    <name evidence="1" type="ORF">OU989_09915</name>
</gene>
<dbReference type="KEGG" id="liu:OU989_09915"/>
<sequence>MNYENEGYVSIWAGNFTNEEQLATYLNTVYQGEEETDESFSQKLKQLFLAKNEHRPCEEAFKALYDEFYNQFEYDFGLTFDEDFCEALFDEVSSNQLGQLIRDEFSYAQQFKHQLIEKIGKELPNAYNTVVLLYDVKYEGQIQHMHYEAFHLDFIGSIKMREI</sequence>
<dbReference type="EMBL" id="CP113527">
    <property type="protein sequence ID" value="WDV08765.1"/>
    <property type="molecule type" value="Genomic_DNA"/>
</dbReference>
<dbReference type="RefSeq" id="WP_274796974.1">
    <property type="nucleotide sequence ID" value="NZ_CP113527.1"/>
</dbReference>
<accession>A0AAJ5RVP6</accession>
<dbReference type="Pfam" id="PF14112">
    <property type="entry name" value="DUF4284"/>
    <property type="match status" value="1"/>
</dbReference>
<dbReference type="InterPro" id="IPR025560">
    <property type="entry name" value="Imm22"/>
</dbReference>
<dbReference type="Proteomes" id="UP001219585">
    <property type="component" value="Chromosome"/>
</dbReference>